<dbReference type="GO" id="GO:0006261">
    <property type="term" value="P:DNA-templated DNA replication"/>
    <property type="evidence" value="ECO:0007669"/>
    <property type="project" value="TreeGrafter"/>
</dbReference>
<accession>A0A4P9YDY4</accession>
<dbReference type="PANTHER" id="PTHR18763">
    <property type="entry name" value="WD-REPEAT PROTEIN 18"/>
    <property type="match status" value="1"/>
</dbReference>
<proteinExistence type="inferred from homology"/>
<comment type="similarity">
    <text evidence="1">Belongs to the WD repeat IPI3/WDR18 family.</text>
</comment>
<organism evidence="5 6">
    <name type="scientific">Rozella allomycis (strain CSF55)</name>
    <dbReference type="NCBI Taxonomy" id="988480"/>
    <lineage>
        <taxon>Eukaryota</taxon>
        <taxon>Fungi</taxon>
        <taxon>Fungi incertae sedis</taxon>
        <taxon>Cryptomycota</taxon>
        <taxon>Cryptomycota incertae sedis</taxon>
        <taxon>Rozella</taxon>
    </lineage>
</organism>
<gene>
    <name evidence="5" type="ORF">ROZALSC1DRAFT_30799</name>
</gene>
<dbReference type="EMBL" id="ML005865">
    <property type="protein sequence ID" value="RKP17388.1"/>
    <property type="molecule type" value="Genomic_DNA"/>
</dbReference>
<feature type="repeat" description="WD" evidence="4">
    <location>
        <begin position="112"/>
        <end position="146"/>
    </location>
</feature>
<name>A0A4P9YDY4_ROZAC</name>
<dbReference type="PROSITE" id="PS50294">
    <property type="entry name" value="WD_REPEATS_REGION"/>
    <property type="match status" value="2"/>
</dbReference>
<dbReference type="GO" id="GO:0006364">
    <property type="term" value="P:rRNA processing"/>
    <property type="evidence" value="ECO:0007669"/>
    <property type="project" value="TreeGrafter"/>
</dbReference>
<evidence type="ECO:0000256" key="3">
    <source>
        <dbReference type="ARBA" id="ARBA00022737"/>
    </source>
</evidence>
<dbReference type="PANTHER" id="PTHR18763:SF0">
    <property type="entry name" value="WD REPEAT-CONTAINING PROTEIN 18"/>
    <property type="match status" value="1"/>
</dbReference>
<evidence type="ECO:0000256" key="2">
    <source>
        <dbReference type="ARBA" id="ARBA00022574"/>
    </source>
</evidence>
<dbReference type="AlphaFoldDB" id="A0A4P9YDY4"/>
<dbReference type="InterPro" id="IPR036322">
    <property type="entry name" value="WD40_repeat_dom_sf"/>
</dbReference>
<dbReference type="GO" id="GO:0005656">
    <property type="term" value="C:nuclear pre-replicative complex"/>
    <property type="evidence" value="ECO:0007669"/>
    <property type="project" value="TreeGrafter"/>
</dbReference>
<keyword evidence="3" id="KW-0677">Repeat</keyword>
<dbReference type="SMART" id="SM00320">
    <property type="entry name" value="WD40"/>
    <property type="match status" value="5"/>
</dbReference>
<keyword evidence="2 4" id="KW-0853">WD repeat</keyword>
<evidence type="ECO:0000256" key="1">
    <source>
        <dbReference type="ARBA" id="ARBA00010143"/>
    </source>
</evidence>
<dbReference type="SUPFAM" id="SSF50978">
    <property type="entry name" value="WD40 repeat-like"/>
    <property type="match status" value="1"/>
</dbReference>
<evidence type="ECO:0000256" key="4">
    <source>
        <dbReference type="PROSITE-ProRule" id="PRU00221"/>
    </source>
</evidence>
<dbReference type="Gene3D" id="2.130.10.10">
    <property type="entry name" value="YVTN repeat-like/Quinoprotein amine dehydrogenase"/>
    <property type="match status" value="2"/>
</dbReference>
<evidence type="ECO:0000313" key="6">
    <source>
        <dbReference type="Proteomes" id="UP000281549"/>
    </source>
</evidence>
<dbReference type="InterPro" id="IPR001680">
    <property type="entry name" value="WD40_rpt"/>
</dbReference>
<reference evidence="6" key="1">
    <citation type="journal article" date="2018" name="Nat. Microbiol.">
        <title>Leveraging single-cell genomics to expand the fungal tree of life.</title>
        <authorList>
            <person name="Ahrendt S.R."/>
            <person name="Quandt C.A."/>
            <person name="Ciobanu D."/>
            <person name="Clum A."/>
            <person name="Salamov A."/>
            <person name="Andreopoulos B."/>
            <person name="Cheng J.F."/>
            <person name="Woyke T."/>
            <person name="Pelin A."/>
            <person name="Henrissat B."/>
            <person name="Reynolds N.K."/>
            <person name="Benny G.L."/>
            <person name="Smith M.E."/>
            <person name="James T.Y."/>
            <person name="Grigoriev I.V."/>
        </authorList>
    </citation>
    <scope>NUCLEOTIDE SEQUENCE [LARGE SCALE GENOMIC DNA]</scope>
    <source>
        <strain evidence="6">CSF55</strain>
    </source>
</reference>
<dbReference type="PROSITE" id="PS00678">
    <property type="entry name" value="WD_REPEATS_1"/>
    <property type="match status" value="1"/>
</dbReference>
<dbReference type="Proteomes" id="UP000281549">
    <property type="component" value="Unassembled WGS sequence"/>
</dbReference>
<feature type="repeat" description="WD" evidence="4">
    <location>
        <begin position="257"/>
        <end position="298"/>
    </location>
</feature>
<dbReference type="PROSITE" id="PS50082">
    <property type="entry name" value="WD_REPEATS_2"/>
    <property type="match status" value="2"/>
</dbReference>
<protein>
    <submittedName>
        <fullName evidence="5">WD40 repeat-like protein</fullName>
    </submittedName>
</protein>
<dbReference type="InterPro" id="IPR045227">
    <property type="entry name" value="WDR18/Ipi3/RID3"/>
</dbReference>
<evidence type="ECO:0000313" key="5">
    <source>
        <dbReference type="EMBL" id="RKP17388.1"/>
    </source>
</evidence>
<sequence length="389" mass="43656">MEELCLVSSNNESSNLIAYNIRTGAILASFKGAFCEVHGFAHGKDKLYVAQANKALLLSYHTSKESIQSRSVCPEVLTTLTVDPSGSYLVGGSMSGKIYIWLISCGSLLKVVDAHYKKVNKIIFTNDASTIISCSEDSLIKIWDFQEFFIIERNQPSHTIVDHSLPVTDMAISIGTKSNSILFSCSLDQTCHIFDVLTGKRISTLYFSCGLTSIAVNSIANKLFVGSIYGNIFGVSLSERETTDVSFDENLPYCFTFNCHKRPITCLDVSFDDTLLVSGSSDAKLIVWSIEGRHVTRTLDNIGELGENIQMPIYKRTLEHISSLRCPIEIEQSFDDEEDSDIEIIPKIDVDSAVREQLRQMEEKYSKLCQKHVKYQNAYDHLYQYFVDK</sequence>
<dbReference type="InterPro" id="IPR019775">
    <property type="entry name" value="WD40_repeat_CS"/>
</dbReference>
<dbReference type="GO" id="GO:0120330">
    <property type="term" value="C:rixosome complex"/>
    <property type="evidence" value="ECO:0007669"/>
    <property type="project" value="TreeGrafter"/>
</dbReference>
<dbReference type="Pfam" id="PF00400">
    <property type="entry name" value="WD40"/>
    <property type="match status" value="4"/>
</dbReference>
<dbReference type="InterPro" id="IPR015943">
    <property type="entry name" value="WD40/YVTN_repeat-like_dom_sf"/>
</dbReference>